<sequence>MAPAQMDPETWTDATQTVHLKTMSNKQILKNSDTWLELTENVLSVGDVYDWSVLPSCGAVVVFSGVVRDHAEGRTDVTSLTYEAYNTQVISKLQLIVNEMRVRWTDLGRVALIHRVGNLTLGESSVLVSVSSPHRPEAFSAAQFAIDTLKESVPIWKQEHWKQGSDWGTNSNEISTPLTSRSVDSSV</sequence>
<proteinExistence type="predicted"/>
<feature type="compositionally biased region" description="Polar residues" evidence="1">
    <location>
        <begin position="166"/>
        <end position="187"/>
    </location>
</feature>
<dbReference type="InterPro" id="IPR003448">
    <property type="entry name" value="Mopterin_biosynth_MoaE"/>
</dbReference>
<reference evidence="2" key="1">
    <citation type="submission" date="2020-05" db="EMBL/GenBank/DDBJ databases">
        <authorList>
            <person name="Chiriac C."/>
            <person name="Salcher M."/>
            <person name="Ghai R."/>
            <person name="Kavagutti S V."/>
        </authorList>
    </citation>
    <scope>NUCLEOTIDE SEQUENCE</scope>
</reference>
<accession>A0A6J6FZI1</accession>
<dbReference type="Gene3D" id="3.90.1170.40">
    <property type="entry name" value="Molybdopterin biosynthesis MoaE subunit"/>
    <property type="match status" value="1"/>
</dbReference>
<evidence type="ECO:0000313" key="2">
    <source>
        <dbReference type="EMBL" id="CAB4590048.1"/>
    </source>
</evidence>
<name>A0A6J6FZI1_9ZZZZ</name>
<gene>
    <name evidence="2" type="ORF">UFOPK1826_00004</name>
</gene>
<protein>
    <submittedName>
        <fullName evidence="2">Unannotated protein</fullName>
    </submittedName>
</protein>
<dbReference type="PANTHER" id="PTHR23404">
    <property type="entry name" value="MOLYBDOPTERIN SYNTHASE RELATED"/>
    <property type="match status" value="1"/>
</dbReference>
<dbReference type="EMBL" id="CAEZUN010000001">
    <property type="protein sequence ID" value="CAB4590048.1"/>
    <property type="molecule type" value="Genomic_DNA"/>
</dbReference>
<dbReference type="Pfam" id="PF02391">
    <property type="entry name" value="MoaE"/>
    <property type="match status" value="1"/>
</dbReference>
<dbReference type="InterPro" id="IPR036563">
    <property type="entry name" value="MoaE_sf"/>
</dbReference>
<dbReference type="AlphaFoldDB" id="A0A6J6FZI1"/>
<dbReference type="GO" id="GO:0006777">
    <property type="term" value="P:Mo-molybdopterin cofactor biosynthetic process"/>
    <property type="evidence" value="ECO:0007669"/>
    <property type="project" value="InterPro"/>
</dbReference>
<evidence type="ECO:0000256" key="1">
    <source>
        <dbReference type="SAM" id="MobiDB-lite"/>
    </source>
</evidence>
<dbReference type="CDD" id="cd00756">
    <property type="entry name" value="MoaE"/>
    <property type="match status" value="1"/>
</dbReference>
<feature type="region of interest" description="Disordered" evidence="1">
    <location>
        <begin position="163"/>
        <end position="187"/>
    </location>
</feature>
<dbReference type="SUPFAM" id="SSF54690">
    <property type="entry name" value="Molybdopterin synthase subunit MoaE"/>
    <property type="match status" value="1"/>
</dbReference>
<organism evidence="2">
    <name type="scientific">freshwater metagenome</name>
    <dbReference type="NCBI Taxonomy" id="449393"/>
    <lineage>
        <taxon>unclassified sequences</taxon>
        <taxon>metagenomes</taxon>
        <taxon>ecological metagenomes</taxon>
    </lineage>
</organism>